<evidence type="ECO:0000313" key="3">
    <source>
        <dbReference type="Proteomes" id="UP001454036"/>
    </source>
</evidence>
<protein>
    <recommendedName>
        <fullName evidence="1">Reverse transcriptase Ty1/copia-type domain-containing protein</fullName>
    </recommendedName>
</protein>
<evidence type="ECO:0000313" key="2">
    <source>
        <dbReference type="EMBL" id="GAA0176464.1"/>
    </source>
</evidence>
<dbReference type="EMBL" id="BAABME010028029">
    <property type="protein sequence ID" value="GAA0176464.1"/>
    <property type="molecule type" value="Genomic_DNA"/>
</dbReference>
<evidence type="ECO:0000259" key="1">
    <source>
        <dbReference type="Pfam" id="PF07727"/>
    </source>
</evidence>
<comment type="caution">
    <text evidence="2">The sequence shown here is derived from an EMBL/GenBank/DDBJ whole genome shotgun (WGS) entry which is preliminary data.</text>
</comment>
<dbReference type="AlphaFoldDB" id="A0AAV3RJ91"/>
<keyword evidence="3" id="KW-1185">Reference proteome</keyword>
<dbReference type="Proteomes" id="UP001454036">
    <property type="component" value="Unassembled WGS sequence"/>
</dbReference>
<gene>
    <name evidence="2" type="ORF">LIER_42081</name>
</gene>
<proteinExistence type="predicted"/>
<name>A0AAV3RJ91_LITER</name>
<dbReference type="PANTHER" id="PTHR11439:SF462">
    <property type="match status" value="1"/>
</dbReference>
<feature type="domain" description="Reverse transcriptase Ty1/copia-type" evidence="1">
    <location>
        <begin position="3"/>
        <end position="74"/>
    </location>
</feature>
<sequence length="162" mass="18905">MVSVRTFLAVAAARNWEWHQIDVHNAFLHGDLAEEVYMKLPFGFYVGRKGLVCRLHKSLYGLRQAPRCWFVKIVFLGGSPIFWKTKKQHSFSHSSVEDEYRSMTAVTSELKWLKALLLDFWVPHSHLMTLFCDSQSALHISQNPVFHECTKHIEVDCHYMHS</sequence>
<dbReference type="PANTHER" id="PTHR11439">
    <property type="entry name" value="GAG-POL-RELATED RETROTRANSPOSON"/>
    <property type="match status" value="1"/>
</dbReference>
<dbReference type="CDD" id="cd09272">
    <property type="entry name" value="RNase_HI_RT_Ty1"/>
    <property type="match status" value="1"/>
</dbReference>
<reference evidence="2 3" key="1">
    <citation type="submission" date="2024-01" db="EMBL/GenBank/DDBJ databases">
        <title>The complete chloroplast genome sequence of Lithospermum erythrorhizon: insights into the phylogenetic relationship among Boraginaceae species and the maternal lineages of purple gromwells.</title>
        <authorList>
            <person name="Okada T."/>
            <person name="Watanabe K."/>
        </authorList>
    </citation>
    <scope>NUCLEOTIDE SEQUENCE [LARGE SCALE GENOMIC DNA]</scope>
</reference>
<dbReference type="InterPro" id="IPR013103">
    <property type="entry name" value="RVT_2"/>
</dbReference>
<organism evidence="2 3">
    <name type="scientific">Lithospermum erythrorhizon</name>
    <name type="common">Purple gromwell</name>
    <name type="synonym">Lithospermum officinale var. erythrorhizon</name>
    <dbReference type="NCBI Taxonomy" id="34254"/>
    <lineage>
        <taxon>Eukaryota</taxon>
        <taxon>Viridiplantae</taxon>
        <taxon>Streptophyta</taxon>
        <taxon>Embryophyta</taxon>
        <taxon>Tracheophyta</taxon>
        <taxon>Spermatophyta</taxon>
        <taxon>Magnoliopsida</taxon>
        <taxon>eudicotyledons</taxon>
        <taxon>Gunneridae</taxon>
        <taxon>Pentapetalae</taxon>
        <taxon>asterids</taxon>
        <taxon>lamiids</taxon>
        <taxon>Boraginales</taxon>
        <taxon>Boraginaceae</taxon>
        <taxon>Boraginoideae</taxon>
        <taxon>Lithospermeae</taxon>
        <taxon>Lithospermum</taxon>
    </lineage>
</organism>
<dbReference type="Pfam" id="PF07727">
    <property type="entry name" value="RVT_2"/>
    <property type="match status" value="1"/>
</dbReference>
<accession>A0AAV3RJ91</accession>